<dbReference type="InterPro" id="IPR013783">
    <property type="entry name" value="Ig-like_fold"/>
</dbReference>
<dbReference type="InterPro" id="IPR000906">
    <property type="entry name" value="ZU5_dom"/>
</dbReference>
<evidence type="ECO:0000256" key="14">
    <source>
        <dbReference type="SAM" id="MobiDB-lite"/>
    </source>
</evidence>
<dbReference type="PANTHER" id="PTHR12582:SF47">
    <property type="entry name" value="NETRIN RECEPTOR UNC-5"/>
    <property type="match status" value="1"/>
</dbReference>
<dbReference type="GO" id="GO:0008045">
    <property type="term" value="P:motor neuron axon guidance"/>
    <property type="evidence" value="ECO:0007669"/>
    <property type="project" value="TreeGrafter"/>
</dbReference>
<keyword evidence="19" id="KW-1185">Reference proteome</keyword>
<dbReference type="InterPro" id="IPR003598">
    <property type="entry name" value="Ig_sub2"/>
</dbReference>
<comment type="subcellular location">
    <subcellularLocation>
        <location evidence="13">Cell membrane</location>
        <topology evidence="13">Single-pass type I membrane protein</topology>
    </subcellularLocation>
    <subcellularLocation>
        <location evidence="1">Membrane</location>
        <topology evidence="1">Single-pass type I membrane protein</topology>
    </subcellularLocation>
</comment>
<evidence type="ECO:0000256" key="9">
    <source>
        <dbReference type="ARBA" id="ARBA00023157"/>
    </source>
</evidence>
<evidence type="ECO:0000313" key="19">
    <source>
        <dbReference type="Proteomes" id="UP000494106"/>
    </source>
</evidence>
<dbReference type="InterPro" id="IPR011029">
    <property type="entry name" value="DEATH-like_dom_sf"/>
</dbReference>
<keyword evidence="8 13" id="KW-0472">Membrane</keyword>
<dbReference type="InterPro" id="IPR057755">
    <property type="entry name" value="UNC5A-D-like_N"/>
</dbReference>
<evidence type="ECO:0000256" key="3">
    <source>
        <dbReference type="ARBA" id="ARBA00022473"/>
    </source>
</evidence>
<accession>A0A8S1AFC9</accession>
<dbReference type="Gene3D" id="2.20.100.10">
    <property type="entry name" value="Thrombospondin type-1 (TSP1) repeat"/>
    <property type="match status" value="1"/>
</dbReference>
<evidence type="ECO:0000256" key="10">
    <source>
        <dbReference type="ARBA" id="ARBA00023170"/>
    </source>
</evidence>
<dbReference type="Pfam" id="PF07679">
    <property type="entry name" value="I-set"/>
    <property type="match status" value="1"/>
</dbReference>
<organism evidence="18 19">
    <name type="scientific">Arctia plantaginis</name>
    <name type="common">Wood tiger moth</name>
    <name type="synonym">Phalaena plantaginis</name>
    <dbReference type="NCBI Taxonomy" id="874455"/>
    <lineage>
        <taxon>Eukaryota</taxon>
        <taxon>Metazoa</taxon>
        <taxon>Ecdysozoa</taxon>
        <taxon>Arthropoda</taxon>
        <taxon>Hexapoda</taxon>
        <taxon>Insecta</taxon>
        <taxon>Pterygota</taxon>
        <taxon>Neoptera</taxon>
        <taxon>Endopterygota</taxon>
        <taxon>Lepidoptera</taxon>
        <taxon>Glossata</taxon>
        <taxon>Ditrysia</taxon>
        <taxon>Noctuoidea</taxon>
        <taxon>Erebidae</taxon>
        <taxon>Arctiinae</taxon>
        <taxon>Arctia</taxon>
    </lineage>
</organism>
<evidence type="ECO:0000259" key="17">
    <source>
        <dbReference type="PROSITE" id="PS51145"/>
    </source>
</evidence>
<dbReference type="InterPro" id="IPR033772">
    <property type="entry name" value="UPA"/>
</dbReference>
<dbReference type="FunFam" id="2.20.100.10:FF:000021">
    <property type="entry name" value="semaphorin-5B isoform X1"/>
    <property type="match status" value="1"/>
</dbReference>
<evidence type="ECO:0000256" key="4">
    <source>
        <dbReference type="ARBA" id="ARBA00022692"/>
    </source>
</evidence>
<dbReference type="SMART" id="SM00408">
    <property type="entry name" value="IGc2"/>
    <property type="match status" value="1"/>
</dbReference>
<dbReference type="Gene3D" id="2.60.220.30">
    <property type="match status" value="1"/>
</dbReference>
<dbReference type="InterPro" id="IPR000884">
    <property type="entry name" value="TSP1_rpt"/>
</dbReference>
<dbReference type="AlphaFoldDB" id="A0A8S1AFC9"/>
<dbReference type="Pfam" id="PF00531">
    <property type="entry name" value="Death"/>
    <property type="match status" value="1"/>
</dbReference>
<dbReference type="PROSITE" id="PS50835">
    <property type="entry name" value="IG_LIKE"/>
    <property type="match status" value="1"/>
</dbReference>
<dbReference type="PROSITE" id="PS50017">
    <property type="entry name" value="DEATH_DOMAIN"/>
    <property type="match status" value="1"/>
</dbReference>
<evidence type="ECO:0000256" key="7">
    <source>
        <dbReference type="ARBA" id="ARBA00022989"/>
    </source>
</evidence>
<keyword evidence="7 13" id="KW-1133">Transmembrane helix</keyword>
<comment type="caution">
    <text evidence="18">The sequence shown here is derived from an EMBL/GenBank/DDBJ whole genome shotgun (WGS) entry which is preliminary data.</text>
</comment>
<keyword evidence="3 13" id="KW-0217">Developmental protein</keyword>
<keyword evidence="6" id="KW-0677">Repeat</keyword>
<proteinExistence type="inferred from homology"/>
<evidence type="ECO:0000256" key="13">
    <source>
        <dbReference type="RuleBase" id="RU367033"/>
    </source>
</evidence>
<dbReference type="CDD" id="cd08781">
    <property type="entry name" value="Death_UNC5-like"/>
    <property type="match status" value="1"/>
</dbReference>
<dbReference type="InterPro" id="IPR036383">
    <property type="entry name" value="TSP1_rpt_sf"/>
</dbReference>
<dbReference type="InterPro" id="IPR003599">
    <property type="entry name" value="Ig_sub"/>
</dbReference>
<dbReference type="OrthoDB" id="5973910at2759"/>
<gene>
    <name evidence="18" type="ORF">APLA_LOCUS9614</name>
</gene>
<feature type="domain" description="ZU5" evidence="17">
    <location>
        <begin position="611"/>
        <end position="747"/>
    </location>
</feature>
<evidence type="ECO:0000256" key="5">
    <source>
        <dbReference type="ARBA" id="ARBA00022729"/>
    </source>
</evidence>
<evidence type="ECO:0000256" key="11">
    <source>
        <dbReference type="ARBA" id="ARBA00023180"/>
    </source>
</evidence>
<feature type="transmembrane region" description="Helical" evidence="13">
    <location>
        <begin position="445"/>
        <end position="467"/>
    </location>
</feature>
<dbReference type="InterPro" id="IPR007110">
    <property type="entry name" value="Ig-like_dom"/>
</dbReference>
<dbReference type="InterPro" id="IPR037936">
    <property type="entry name" value="UNC5A-D"/>
</dbReference>
<protein>
    <recommendedName>
        <fullName evidence="13">Netrin receptor UNC5</fullName>
    </recommendedName>
</protein>
<dbReference type="Gene3D" id="2.60.40.10">
    <property type="entry name" value="Immunoglobulins"/>
    <property type="match status" value="2"/>
</dbReference>
<evidence type="ECO:0000256" key="8">
    <source>
        <dbReference type="ARBA" id="ARBA00023136"/>
    </source>
</evidence>
<evidence type="ECO:0000256" key="12">
    <source>
        <dbReference type="ARBA" id="ARBA00023319"/>
    </source>
</evidence>
<feature type="chain" id="PRO_5035963856" description="Netrin receptor UNC5" evidence="13">
    <location>
        <begin position="23"/>
        <end position="1045"/>
    </location>
</feature>
<feature type="domain" description="Ig-like" evidence="16">
    <location>
        <begin position="212"/>
        <end position="309"/>
    </location>
</feature>
<dbReference type="Pfam" id="PF25609">
    <property type="entry name" value="Unc5_NetrinR_N"/>
    <property type="match status" value="1"/>
</dbReference>
<evidence type="ECO:0000256" key="2">
    <source>
        <dbReference type="ARBA" id="ARBA00009844"/>
    </source>
</evidence>
<dbReference type="Proteomes" id="UP000494106">
    <property type="component" value="Unassembled WGS sequence"/>
</dbReference>
<evidence type="ECO:0000313" key="18">
    <source>
        <dbReference type="EMBL" id="CAB3243722.1"/>
    </source>
</evidence>
<keyword evidence="11" id="KW-0325">Glycoprotein</keyword>
<keyword evidence="12 13" id="KW-0393">Immunoglobulin domain</keyword>
<dbReference type="InterPro" id="IPR036179">
    <property type="entry name" value="Ig-like_dom_sf"/>
</dbReference>
<evidence type="ECO:0000259" key="16">
    <source>
        <dbReference type="PROSITE" id="PS50835"/>
    </source>
</evidence>
<dbReference type="Gene3D" id="1.10.533.10">
    <property type="entry name" value="Death Domain, Fas"/>
    <property type="match status" value="1"/>
</dbReference>
<dbReference type="GO" id="GO:0005042">
    <property type="term" value="F:netrin receptor activity"/>
    <property type="evidence" value="ECO:0007669"/>
    <property type="project" value="UniProtKB-UniRule"/>
</dbReference>
<comment type="similarity">
    <text evidence="2 13">Belongs to the unc-5 family.</text>
</comment>
<dbReference type="PROSITE" id="PS51145">
    <property type="entry name" value="ZU5"/>
    <property type="match status" value="1"/>
</dbReference>
<comment type="function">
    <text evidence="13">Receptor for netrin required for axon guidance. Mediates axon repulsion of neuronal growth cones in the developing nervous system upon ligand binding.</text>
</comment>
<keyword evidence="9" id="KW-1015">Disulfide bond</keyword>
<keyword evidence="5 13" id="KW-0732">Signal</keyword>
<dbReference type="GO" id="GO:0005886">
    <property type="term" value="C:plasma membrane"/>
    <property type="evidence" value="ECO:0007669"/>
    <property type="project" value="UniProtKB-SubCell"/>
</dbReference>
<dbReference type="Pfam" id="PF00791">
    <property type="entry name" value="ZU5"/>
    <property type="match status" value="1"/>
</dbReference>
<feature type="region of interest" description="Disordered" evidence="14">
    <location>
        <begin position="550"/>
        <end position="574"/>
    </location>
</feature>
<dbReference type="PANTHER" id="PTHR12582">
    <property type="entry name" value="NETRIN RECEPTOR UNC5"/>
    <property type="match status" value="1"/>
</dbReference>
<dbReference type="PROSITE" id="PS50092">
    <property type="entry name" value="TSP1"/>
    <property type="match status" value="1"/>
</dbReference>
<keyword evidence="4 13" id="KW-0812">Transmembrane</keyword>
<evidence type="ECO:0000256" key="1">
    <source>
        <dbReference type="ARBA" id="ARBA00004479"/>
    </source>
</evidence>
<name>A0A8S1AFC9_ARCPL</name>
<keyword evidence="10 13" id="KW-0675">Receptor</keyword>
<dbReference type="SUPFAM" id="SSF47986">
    <property type="entry name" value="DEATH domain"/>
    <property type="match status" value="1"/>
</dbReference>
<dbReference type="SMART" id="SM00218">
    <property type="entry name" value="ZU5"/>
    <property type="match status" value="1"/>
</dbReference>
<evidence type="ECO:0000259" key="15">
    <source>
        <dbReference type="PROSITE" id="PS50017"/>
    </source>
</evidence>
<dbReference type="SMART" id="SM00005">
    <property type="entry name" value="DEATH"/>
    <property type="match status" value="1"/>
</dbReference>
<dbReference type="SMART" id="SM00409">
    <property type="entry name" value="IG"/>
    <property type="match status" value="1"/>
</dbReference>
<dbReference type="InterPro" id="IPR000488">
    <property type="entry name" value="Death_dom"/>
</dbReference>
<dbReference type="InterPro" id="IPR013098">
    <property type="entry name" value="Ig_I-set"/>
</dbReference>
<feature type="signal peptide" evidence="13">
    <location>
        <begin position="1"/>
        <end position="22"/>
    </location>
</feature>
<dbReference type="Pfam" id="PF17217">
    <property type="entry name" value="UPA"/>
    <property type="match status" value="1"/>
</dbReference>
<dbReference type="EMBL" id="CADEBC010000519">
    <property type="protein sequence ID" value="CAB3243722.1"/>
    <property type="molecule type" value="Genomic_DNA"/>
</dbReference>
<feature type="domain" description="Death" evidence="15">
    <location>
        <begin position="976"/>
        <end position="1042"/>
    </location>
</feature>
<sequence>MDVKIWTYVFILQFQLTLYVKGQSAVKNSHRRSDGTVNTDIKNDKPLELLGNQQTSQERDYFLPPVFTNHEENEDDEEDDETAYLDYDYEGKESNYKDSPDLVTVRSDTHDVSLLDDKIPLHTAKDNLPIFLLEPENTYVVKNKPAILKCRAANALKTQALNFEFVDPQTGVRIIEGECKVTRENVEEYFGSDKYQCSCFAWTSRGHIRSQPATIELAYIKKHFSVAPQSQLAKQYTSVTFRCEPPPAAPFVEIYWLKNGAPVVTDDNVQVSKEGDLFIKQATLLDMANYTCVAENLAGKRMSEPALLTVFVNGGWSTWSAWIDCYCNDQGREGPIGRKRERTCTSPRPLNGGQPCVGPNVQKTHDCLDCDLDDDLDELADESPDMLLGRWSQWSEWSRCDSDCLRSRRRRCLTITVCRGTDQQVTQCPLCVRTSKSDISDGSSYWPVFVALTVAFLIFIVVIILGIKYIKVKMNDTSPYVKPPSGSNYFGNVIKRTLTNQPDLTIHEEFQTIDSRRTHRHMSTSTRHEHLYEVPQLANSYISPIDQEVRTERHGSDRNYACKGSVESDRSDSSCFLSSGSSYGNESVEMSPSLKNNASIDSKFFTKHLDVASSKIVSSDGDWLNLNKCGVSLFIPDGVVDKGEELFTIEVADDDWNRPLLQEGETQLSPVIRCGPKNFHFCKGVILSFPHCASLKNTSWLLSILQKPEEINTREWRKVLTLGQETPGSPLFAQVDPSKVYLVSEFLSDFVLVGRSFSGLDAKLLKLALFISKKMDDSYYSLKIHVFNDTPYAFYDCFESEKRSGGSLLCDPKTIYFQENCSDLCINIREVGIGWKIQSGGKYQELSYSQIWNMTRSLQCIFVLQQTDSINCLELNICVYQKQKQSNSVNFNLKTNDLNSNIGKRLSCSSVETVNILENPFNYSSLPKKEGRYDFVYKNNSFRNYLSVDNNYRTNVLTKSDRVILCKLLDSQTVKGNDWRLLAEKLKVSSYYYYFSNTCSPTENILNLWLCRNNDANMLVNLSRLFREMGRIDCATVVERRCFPN</sequence>
<evidence type="ECO:0000256" key="6">
    <source>
        <dbReference type="ARBA" id="ARBA00022737"/>
    </source>
</evidence>
<dbReference type="SUPFAM" id="SSF48726">
    <property type="entry name" value="Immunoglobulin"/>
    <property type="match status" value="1"/>
</dbReference>
<reference evidence="18 19" key="1">
    <citation type="submission" date="2020-04" db="EMBL/GenBank/DDBJ databases">
        <authorList>
            <person name="Wallbank WR R."/>
            <person name="Pardo Diaz C."/>
            <person name="Kozak K."/>
            <person name="Martin S."/>
            <person name="Jiggins C."/>
            <person name="Moest M."/>
            <person name="Warren A I."/>
            <person name="Byers J.R.P. K."/>
            <person name="Montejo-Kovacevich G."/>
            <person name="Yen C E."/>
        </authorList>
    </citation>
    <scope>NUCLEOTIDE SEQUENCE [LARGE SCALE GENOMIC DNA]</scope>
</reference>